<dbReference type="PANTHER" id="PTHR23411">
    <property type="entry name" value="TAPASIN"/>
    <property type="match status" value="1"/>
</dbReference>
<dbReference type="PROSITE" id="PS50835">
    <property type="entry name" value="IG_LIKE"/>
    <property type="match status" value="2"/>
</dbReference>
<dbReference type="Gene3D" id="2.60.40.10">
    <property type="entry name" value="Immunoglobulins"/>
    <property type="match status" value="2"/>
</dbReference>
<evidence type="ECO:0000256" key="2">
    <source>
        <dbReference type="SAM" id="MobiDB-lite"/>
    </source>
</evidence>
<name>A0A667H5H4_LYNCA</name>
<feature type="region of interest" description="Disordered" evidence="2">
    <location>
        <begin position="126"/>
        <end position="145"/>
    </location>
</feature>
<sequence length="388" mass="40484">DPKALHVFPLVSGCQAPKEGDPVVLACLTRGYSQESVQVTSVSGKQDQAKKTNLFLPKAQDNIELSFLTAPGQECRVVCAAGLAHRSPSPGACEPQHARSQTLPTACFLPQAGNSLCSLRGMAGGGGGDGVRGGETEKPKDLLAPSDRGHCPLAECRNHTSPPSLYLPQPPLQGPWLEGQATFTCLAVGAGLQEARLSWEVAGAPLHAGVDSGPLEESANGSQSLRSRLDLPVASWASGANITCTFPQLPGGPRMTRLLLAAASAPGSLTVHILTVSRAASWLLCKVSGFSPPDILLTWLRDQVQVDSASFATAPPAAELGSSTFETWSVLHIRTAQAPRLDTYTCVVRHEASRRLLNASWSPDTASESRVGTGPGLGAGAVPEELKG</sequence>
<dbReference type="Pfam" id="PF07654">
    <property type="entry name" value="C1-set"/>
    <property type="match status" value="2"/>
</dbReference>
<protein>
    <recommendedName>
        <fullName evidence="3">Ig-like domain-containing protein</fullName>
    </recommendedName>
</protein>
<evidence type="ECO:0000256" key="1">
    <source>
        <dbReference type="ARBA" id="ARBA00023319"/>
    </source>
</evidence>
<organism evidence="4 5">
    <name type="scientific">Lynx canadensis</name>
    <name type="common">Canada lynx</name>
    <name type="synonym">Felis canadensis</name>
    <dbReference type="NCBI Taxonomy" id="61383"/>
    <lineage>
        <taxon>Eukaryota</taxon>
        <taxon>Metazoa</taxon>
        <taxon>Chordata</taxon>
        <taxon>Craniata</taxon>
        <taxon>Vertebrata</taxon>
        <taxon>Euteleostomi</taxon>
        <taxon>Mammalia</taxon>
        <taxon>Eutheria</taxon>
        <taxon>Laurasiatheria</taxon>
        <taxon>Carnivora</taxon>
        <taxon>Feliformia</taxon>
        <taxon>Felidae</taxon>
        <taxon>Felinae</taxon>
        <taxon>Lynx</taxon>
    </lineage>
</organism>
<feature type="region of interest" description="Disordered" evidence="2">
    <location>
        <begin position="364"/>
        <end position="388"/>
    </location>
</feature>
<dbReference type="InterPro" id="IPR007110">
    <property type="entry name" value="Ig-like_dom"/>
</dbReference>
<feature type="domain" description="Ig-like" evidence="3">
    <location>
        <begin position="253"/>
        <end position="358"/>
    </location>
</feature>
<feature type="domain" description="Ig-like" evidence="3">
    <location>
        <begin position="163"/>
        <end position="245"/>
    </location>
</feature>
<dbReference type="SUPFAM" id="SSF48726">
    <property type="entry name" value="Immunoglobulin"/>
    <property type="match status" value="2"/>
</dbReference>
<feature type="compositionally biased region" description="Basic and acidic residues" evidence="2">
    <location>
        <begin position="132"/>
        <end position="141"/>
    </location>
</feature>
<dbReference type="Proteomes" id="UP000472241">
    <property type="component" value="Unplaced"/>
</dbReference>
<dbReference type="InterPro" id="IPR050380">
    <property type="entry name" value="Immune_Resp_Modulators"/>
</dbReference>
<keyword evidence="5" id="KW-1185">Reference proteome</keyword>
<accession>A0A667H5H4</accession>
<evidence type="ECO:0000313" key="5">
    <source>
        <dbReference type="Proteomes" id="UP000472241"/>
    </source>
</evidence>
<dbReference type="InterPro" id="IPR013783">
    <property type="entry name" value="Ig-like_fold"/>
</dbReference>
<dbReference type="PROSITE" id="PS00290">
    <property type="entry name" value="IG_MHC"/>
    <property type="match status" value="1"/>
</dbReference>
<keyword evidence="1" id="KW-0393">Immunoglobulin domain</keyword>
<evidence type="ECO:0000259" key="3">
    <source>
        <dbReference type="PROSITE" id="PS50835"/>
    </source>
</evidence>
<reference evidence="4" key="1">
    <citation type="submission" date="2025-08" db="UniProtKB">
        <authorList>
            <consortium name="Ensembl"/>
        </authorList>
    </citation>
    <scope>IDENTIFICATION</scope>
</reference>
<dbReference type="Ensembl" id="ENSLCNT00005007394.1">
    <property type="protein sequence ID" value="ENSLCNP00005006580.1"/>
    <property type="gene ID" value="ENSLCNG00005004370.1"/>
</dbReference>
<reference evidence="4" key="2">
    <citation type="submission" date="2025-09" db="UniProtKB">
        <authorList>
            <consortium name="Ensembl"/>
        </authorList>
    </citation>
    <scope>IDENTIFICATION</scope>
</reference>
<dbReference type="InterPro" id="IPR003597">
    <property type="entry name" value="Ig_C1-set"/>
</dbReference>
<dbReference type="SMART" id="SM00407">
    <property type="entry name" value="IGc1"/>
    <property type="match status" value="1"/>
</dbReference>
<proteinExistence type="predicted"/>
<evidence type="ECO:0000313" key="4">
    <source>
        <dbReference type="Ensembl" id="ENSLCNP00005006580.1"/>
    </source>
</evidence>
<dbReference type="InterPro" id="IPR036179">
    <property type="entry name" value="Ig-like_dom_sf"/>
</dbReference>
<dbReference type="AlphaFoldDB" id="A0A667H5H4"/>
<dbReference type="InterPro" id="IPR003006">
    <property type="entry name" value="Ig/MHC_CS"/>
</dbReference>